<proteinExistence type="predicted"/>
<comment type="caution">
    <text evidence="1">The sequence shown here is derived from an EMBL/GenBank/DDBJ whole genome shotgun (WGS) entry which is preliminary data.</text>
</comment>
<keyword evidence="2" id="KW-1185">Reference proteome</keyword>
<sequence length="846" mass="94306">METAELLAADLQLWWDGDVLWVHRDACEGSDVLDATASGLMAVWRFAKFSESRWLTLGTSSRTLVASLFTGIEGLVRFIDNDPDASKFYLRGFGRLKDSRKEFLVISAIVGRVAESFQVQLMKDSRVARIHDDLWEAAAKEVKWIVDISARTFSLLGSLCGQSRARIADSCIASAHVCFHFLWRRILCNAAELPWRLVRGDVAENLRELAAGSPPEEPVSNQLWQLMHRGHNLDQLVATVDLLGEAGWTSLPAEQQHASLAMLHKWHPEYGPDTLISRALLLQMTRLLPAATKLDREKEKVLRRMDAIMRAEPDRCSGKNMMVKCIFAISKQKKDDGVPGYEASMKKLAQNCFTRQSVMWAGLSMRSQIEWGHRAAQHINDRKNLMSEEWENLSIQLNAIDFAMELRERRGAPLTMSSAALDDADLETFARLWGQEAFRDPVNIKTRRATVGLAPLPVALFTGMPAVWQRKDPIMPEWAGPLIRHRSLLQGAALVIHRDNGQVEFWKMVFMVKSPSYYLATCRLHLAGEYMPCTALQEPRSTTYSFHSVGKGLALYHCKTVGWWDYADFTTAADISVGAADRLSILFRLKHNGGTHVSSEMTPMDLSWVLAGQAHDIPRGDGDKDGAKKKKSAKEFDELVSTMPWLQHLDATQGFDTGSDALSTISRQSARDSDCHGGAALEVDEETMIQQLAELEKARLAAAQENLAAGCGDFVSRVRGGESQVRKDGQGVHAMQGQTANAFAHAWAKRRDLQVTFKATFLEHGVSESKVLCRAWCHRMQHFYSLEVASGMGQAFEYTQAHVDAYVEPVEFTALAKDASIPSWQGRIDVILGIPWGKARAAPDGA</sequence>
<name>A0ABN9TW31_9DINO</name>
<accession>A0ABN9TW31</accession>
<organism evidence="1 2">
    <name type="scientific">Prorocentrum cordatum</name>
    <dbReference type="NCBI Taxonomy" id="2364126"/>
    <lineage>
        <taxon>Eukaryota</taxon>
        <taxon>Sar</taxon>
        <taxon>Alveolata</taxon>
        <taxon>Dinophyceae</taxon>
        <taxon>Prorocentrales</taxon>
        <taxon>Prorocentraceae</taxon>
        <taxon>Prorocentrum</taxon>
    </lineage>
</organism>
<dbReference type="Proteomes" id="UP001189429">
    <property type="component" value="Unassembled WGS sequence"/>
</dbReference>
<gene>
    <name evidence="1" type="ORF">PCOR1329_LOCUS42857</name>
</gene>
<dbReference type="EMBL" id="CAUYUJ010015151">
    <property type="protein sequence ID" value="CAK0850441.1"/>
    <property type="molecule type" value="Genomic_DNA"/>
</dbReference>
<reference evidence="1" key="1">
    <citation type="submission" date="2023-10" db="EMBL/GenBank/DDBJ databases">
        <authorList>
            <person name="Chen Y."/>
            <person name="Shah S."/>
            <person name="Dougan E. K."/>
            <person name="Thang M."/>
            <person name="Chan C."/>
        </authorList>
    </citation>
    <scope>NUCLEOTIDE SEQUENCE [LARGE SCALE GENOMIC DNA]</scope>
</reference>
<protein>
    <submittedName>
        <fullName evidence="1">Uncharacterized protein</fullName>
    </submittedName>
</protein>
<evidence type="ECO:0000313" key="2">
    <source>
        <dbReference type="Proteomes" id="UP001189429"/>
    </source>
</evidence>
<evidence type="ECO:0000313" key="1">
    <source>
        <dbReference type="EMBL" id="CAK0850441.1"/>
    </source>
</evidence>